<accession>A0AAW0BZT7</accession>
<feature type="region of interest" description="Disordered" evidence="1">
    <location>
        <begin position="216"/>
        <end position="388"/>
    </location>
</feature>
<dbReference type="EMBL" id="JAYKXP010000068">
    <property type="protein sequence ID" value="KAK7032061.1"/>
    <property type="molecule type" value="Genomic_DNA"/>
</dbReference>
<feature type="region of interest" description="Disordered" evidence="1">
    <location>
        <begin position="60"/>
        <end position="95"/>
    </location>
</feature>
<reference evidence="2 3" key="1">
    <citation type="submission" date="2024-01" db="EMBL/GenBank/DDBJ databases">
        <title>A draft genome for a cacao thread blight-causing isolate of Paramarasmius palmivorus.</title>
        <authorList>
            <person name="Baruah I.K."/>
            <person name="Bukari Y."/>
            <person name="Amoako-Attah I."/>
            <person name="Meinhardt L.W."/>
            <person name="Bailey B.A."/>
            <person name="Cohen S.P."/>
        </authorList>
    </citation>
    <scope>NUCLEOTIDE SEQUENCE [LARGE SCALE GENOMIC DNA]</scope>
    <source>
        <strain evidence="2 3">GH-12</strain>
    </source>
</reference>
<feature type="compositionally biased region" description="Acidic residues" evidence="1">
    <location>
        <begin position="311"/>
        <end position="323"/>
    </location>
</feature>
<comment type="caution">
    <text evidence="2">The sequence shown here is derived from an EMBL/GenBank/DDBJ whole genome shotgun (WGS) entry which is preliminary data.</text>
</comment>
<proteinExistence type="predicted"/>
<keyword evidence="3" id="KW-1185">Reference proteome</keyword>
<evidence type="ECO:0000256" key="1">
    <source>
        <dbReference type="SAM" id="MobiDB-lite"/>
    </source>
</evidence>
<feature type="compositionally biased region" description="Basic and acidic residues" evidence="1">
    <location>
        <begin position="331"/>
        <end position="342"/>
    </location>
</feature>
<evidence type="ECO:0000313" key="2">
    <source>
        <dbReference type="EMBL" id="KAK7032061.1"/>
    </source>
</evidence>
<feature type="region of interest" description="Disordered" evidence="1">
    <location>
        <begin position="157"/>
        <end position="177"/>
    </location>
</feature>
<organism evidence="2 3">
    <name type="scientific">Paramarasmius palmivorus</name>
    <dbReference type="NCBI Taxonomy" id="297713"/>
    <lineage>
        <taxon>Eukaryota</taxon>
        <taxon>Fungi</taxon>
        <taxon>Dikarya</taxon>
        <taxon>Basidiomycota</taxon>
        <taxon>Agaricomycotina</taxon>
        <taxon>Agaricomycetes</taxon>
        <taxon>Agaricomycetidae</taxon>
        <taxon>Agaricales</taxon>
        <taxon>Marasmiineae</taxon>
        <taxon>Marasmiaceae</taxon>
        <taxon>Paramarasmius</taxon>
    </lineage>
</organism>
<feature type="compositionally biased region" description="Acidic residues" evidence="1">
    <location>
        <begin position="367"/>
        <end position="383"/>
    </location>
</feature>
<protein>
    <submittedName>
        <fullName evidence="2">Uncharacterized protein</fullName>
    </submittedName>
</protein>
<sequence>MVVDAYLPGPFRFAIFLGIFLNLSFNTARFPSRSAAPKADLPASVDVFGTIESDEEIRINVGRSRPKSVSSRRPADSSKEPSRLPVVPSSDAEEGDGALYADARFESPDLTGAKTPEDVIMTDSVVGGRRTSGRARKPTARAANVDAGSSVLLRRLDALGSGNEGSPPPRSEDVLYSPSADRLVKGSGSRKKKVAPLGSLKVATERKTDAVERMSEYSALDGDLPVLTDTDEDLPSPTTVLSRKPTKLPLRPSPTASEFVGDAQLGLESGVGDGNPSLDGRSRLDGRASGRTARKPPLAGLKVEAGHESEPSDEGVEVVEDPPEPSQIRTLAHEKGKGRDASKPQVSRSSAGGSRADTVFSGAVALPDDDDEPDEEDEVDGTDDIGGGELLLVGEHVHPDLVELYANMQWINGLSGA</sequence>
<evidence type="ECO:0000313" key="3">
    <source>
        <dbReference type="Proteomes" id="UP001383192"/>
    </source>
</evidence>
<feature type="region of interest" description="Disordered" evidence="1">
    <location>
        <begin position="127"/>
        <end position="146"/>
    </location>
</feature>
<name>A0AAW0BZT7_9AGAR</name>
<dbReference type="Proteomes" id="UP001383192">
    <property type="component" value="Unassembled WGS sequence"/>
</dbReference>
<feature type="compositionally biased region" description="Basic and acidic residues" evidence="1">
    <location>
        <begin position="73"/>
        <end position="82"/>
    </location>
</feature>
<gene>
    <name evidence="2" type="ORF">VNI00_013430</name>
</gene>
<dbReference type="AlphaFoldDB" id="A0AAW0BZT7"/>